<evidence type="ECO:0008006" key="14">
    <source>
        <dbReference type="Google" id="ProtNLM"/>
    </source>
</evidence>
<dbReference type="GO" id="GO:0031966">
    <property type="term" value="C:mitochondrial membrane"/>
    <property type="evidence" value="ECO:0007669"/>
    <property type="project" value="UniProtKB-SubCell"/>
</dbReference>
<comment type="similarity">
    <text evidence="2 10">Belongs to the mitochondrial carrier (TC 2.A.29) family.</text>
</comment>
<feature type="repeat" description="Solcar" evidence="9">
    <location>
        <begin position="141"/>
        <end position="229"/>
    </location>
</feature>
<keyword evidence="4 9" id="KW-0812">Transmembrane</keyword>
<feature type="compositionally biased region" description="Polar residues" evidence="11">
    <location>
        <begin position="11"/>
        <end position="20"/>
    </location>
</feature>
<dbReference type="EMBL" id="JARTCD010000026">
    <property type="protein sequence ID" value="KAJ8658207.1"/>
    <property type="molecule type" value="Genomic_DNA"/>
</dbReference>
<evidence type="ECO:0000256" key="10">
    <source>
        <dbReference type="RuleBase" id="RU000488"/>
    </source>
</evidence>
<keyword evidence="7" id="KW-0496">Mitochondrion</keyword>
<evidence type="ECO:0000256" key="4">
    <source>
        <dbReference type="ARBA" id="ARBA00022692"/>
    </source>
</evidence>
<dbReference type="PRINTS" id="PR00926">
    <property type="entry name" value="MITOCARRIER"/>
</dbReference>
<organism evidence="12 13">
    <name type="scientific">Lichtheimia ornata</name>
    <dbReference type="NCBI Taxonomy" id="688661"/>
    <lineage>
        <taxon>Eukaryota</taxon>
        <taxon>Fungi</taxon>
        <taxon>Fungi incertae sedis</taxon>
        <taxon>Mucoromycota</taxon>
        <taxon>Mucoromycotina</taxon>
        <taxon>Mucoromycetes</taxon>
        <taxon>Mucorales</taxon>
        <taxon>Lichtheimiaceae</taxon>
        <taxon>Lichtheimia</taxon>
    </lineage>
</organism>
<dbReference type="PROSITE" id="PS50920">
    <property type="entry name" value="SOLCAR"/>
    <property type="match status" value="3"/>
</dbReference>
<proteinExistence type="inferred from homology"/>
<dbReference type="RefSeq" id="XP_058343120.1">
    <property type="nucleotide sequence ID" value="XM_058486246.1"/>
</dbReference>
<evidence type="ECO:0000256" key="1">
    <source>
        <dbReference type="ARBA" id="ARBA00004225"/>
    </source>
</evidence>
<dbReference type="SUPFAM" id="SSF103506">
    <property type="entry name" value="Mitochondrial carrier"/>
    <property type="match status" value="1"/>
</dbReference>
<name>A0AAD7Y174_9FUNG</name>
<keyword evidence="5" id="KW-0677">Repeat</keyword>
<dbReference type="Gene3D" id="1.50.40.10">
    <property type="entry name" value="Mitochondrial carrier domain"/>
    <property type="match status" value="1"/>
</dbReference>
<feature type="repeat" description="Solcar" evidence="9">
    <location>
        <begin position="238"/>
        <end position="323"/>
    </location>
</feature>
<dbReference type="GeneID" id="83213626"/>
<evidence type="ECO:0000256" key="5">
    <source>
        <dbReference type="ARBA" id="ARBA00022737"/>
    </source>
</evidence>
<dbReference type="Proteomes" id="UP001234581">
    <property type="component" value="Unassembled WGS sequence"/>
</dbReference>
<evidence type="ECO:0000256" key="6">
    <source>
        <dbReference type="ARBA" id="ARBA00022989"/>
    </source>
</evidence>
<evidence type="ECO:0000256" key="8">
    <source>
        <dbReference type="ARBA" id="ARBA00023136"/>
    </source>
</evidence>
<reference evidence="12 13" key="1">
    <citation type="submission" date="2023-03" db="EMBL/GenBank/DDBJ databases">
        <title>Genome sequence of Lichtheimia ornata CBS 291.66.</title>
        <authorList>
            <person name="Mohabir J.T."/>
            <person name="Shea T.P."/>
            <person name="Kurbessoian T."/>
            <person name="Berby B."/>
            <person name="Fontaine J."/>
            <person name="Livny J."/>
            <person name="Gnirke A."/>
            <person name="Stajich J.E."/>
            <person name="Cuomo C.A."/>
        </authorList>
    </citation>
    <scope>NUCLEOTIDE SEQUENCE [LARGE SCALE GENOMIC DNA]</scope>
    <source>
        <strain evidence="12">CBS 291.66</strain>
    </source>
</reference>
<dbReference type="InterPro" id="IPR002067">
    <property type="entry name" value="MCP"/>
</dbReference>
<keyword evidence="8 9" id="KW-0472">Membrane</keyword>
<dbReference type="InterPro" id="IPR018108">
    <property type="entry name" value="MCP_transmembrane"/>
</dbReference>
<comment type="subcellular location">
    <subcellularLocation>
        <location evidence="1">Mitochondrion membrane</location>
        <topology evidence="1">Multi-pass membrane protein</topology>
    </subcellularLocation>
</comment>
<keyword evidence="3 10" id="KW-0813">Transport</keyword>
<evidence type="ECO:0000256" key="3">
    <source>
        <dbReference type="ARBA" id="ARBA00022448"/>
    </source>
</evidence>
<feature type="region of interest" description="Disordered" evidence="11">
    <location>
        <begin position="1"/>
        <end position="31"/>
    </location>
</feature>
<accession>A0AAD7Y174</accession>
<comment type="caution">
    <text evidence="12">The sequence shown here is derived from an EMBL/GenBank/DDBJ whole genome shotgun (WGS) entry which is preliminary data.</text>
</comment>
<keyword evidence="6" id="KW-1133">Transmembrane helix</keyword>
<dbReference type="Pfam" id="PF00153">
    <property type="entry name" value="Mito_carr"/>
    <property type="match status" value="3"/>
</dbReference>
<evidence type="ECO:0000313" key="13">
    <source>
        <dbReference type="Proteomes" id="UP001234581"/>
    </source>
</evidence>
<feature type="repeat" description="Solcar" evidence="9">
    <location>
        <begin position="33"/>
        <end position="131"/>
    </location>
</feature>
<evidence type="ECO:0000256" key="11">
    <source>
        <dbReference type="SAM" id="MobiDB-lite"/>
    </source>
</evidence>
<evidence type="ECO:0000256" key="9">
    <source>
        <dbReference type="PROSITE-ProRule" id="PRU00282"/>
    </source>
</evidence>
<dbReference type="GO" id="GO:0055085">
    <property type="term" value="P:transmembrane transport"/>
    <property type="evidence" value="ECO:0007669"/>
    <property type="project" value="InterPro"/>
</dbReference>
<keyword evidence="13" id="KW-1185">Reference proteome</keyword>
<dbReference type="AlphaFoldDB" id="A0AAD7Y174"/>
<dbReference type="InterPro" id="IPR050391">
    <property type="entry name" value="Mito_Metabolite_Transporter"/>
</dbReference>
<sequence>MQARSDAVLAPSTSLQSFRTSPSSISPPPQQPPPFYIGGVASCVATFVSHPFDLTKVRLQTIKKQMRSGSALSASAWWRTAAKHENMLRIMWTISQTEGLRSLYSGLSASLLRQGTYSTIRFGLYDKFKWLIAGDTKPTFGQLLFCSTAAGILGGAFGNPSDVVNVRMQNDGQLPPSQRRHYKNAIDGLIRICREEGPQVLLRGLGYSTTRAVVMTVSQMTSYDEFKDLFSDKLGYGNGLVTHFGASVSAALVATTMCSPLDVIKTRIMSAHNAESRRPISLIIHMATMEGIGSFFKGWLPAFIRLGPHTIVTFLVMEQLKDWHAQWALNKSQIIDTATT</sequence>
<evidence type="ECO:0000256" key="7">
    <source>
        <dbReference type="ARBA" id="ARBA00023128"/>
    </source>
</evidence>
<protein>
    <recommendedName>
        <fullName evidence="14">Mitochondrial dicarboxylate carrier</fullName>
    </recommendedName>
</protein>
<evidence type="ECO:0000256" key="2">
    <source>
        <dbReference type="ARBA" id="ARBA00006375"/>
    </source>
</evidence>
<gene>
    <name evidence="12" type="ORF">O0I10_006215</name>
</gene>
<dbReference type="InterPro" id="IPR023395">
    <property type="entry name" value="MCP_dom_sf"/>
</dbReference>
<evidence type="ECO:0000313" key="12">
    <source>
        <dbReference type="EMBL" id="KAJ8658207.1"/>
    </source>
</evidence>
<dbReference type="PANTHER" id="PTHR45618">
    <property type="entry name" value="MITOCHONDRIAL DICARBOXYLATE CARRIER-RELATED"/>
    <property type="match status" value="1"/>
</dbReference>